<keyword evidence="2" id="KW-1133">Transmembrane helix</keyword>
<protein>
    <submittedName>
        <fullName evidence="3">Uncharacterized protein</fullName>
    </submittedName>
</protein>
<evidence type="ECO:0000313" key="3">
    <source>
        <dbReference type="EMBL" id="MPC71720.1"/>
    </source>
</evidence>
<comment type="caution">
    <text evidence="3">The sequence shown here is derived from an EMBL/GenBank/DDBJ whole genome shotgun (WGS) entry which is preliminary data.</text>
</comment>
<keyword evidence="4" id="KW-1185">Reference proteome</keyword>
<feature type="region of interest" description="Disordered" evidence="1">
    <location>
        <begin position="1"/>
        <end position="42"/>
    </location>
</feature>
<dbReference type="AlphaFoldDB" id="A0A5B7HH34"/>
<evidence type="ECO:0000256" key="2">
    <source>
        <dbReference type="SAM" id="Phobius"/>
    </source>
</evidence>
<evidence type="ECO:0000313" key="4">
    <source>
        <dbReference type="Proteomes" id="UP000324222"/>
    </source>
</evidence>
<keyword evidence="2" id="KW-0812">Transmembrane</keyword>
<dbReference type="Proteomes" id="UP000324222">
    <property type="component" value="Unassembled WGS sequence"/>
</dbReference>
<organism evidence="3 4">
    <name type="scientific">Portunus trituberculatus</name>
    <name type="common">Swimming crab</name>
    <name type="synonym">Neptunus trituberculatus</name>
    <dbReference type="NCBI Taxonomy" id="210409"/>
    <lineage>
        <taxon>Eukaryota</taxon>
        <taxon>Metazoa</taxon>
        <taxon>Ecdysozoa</taxon>
        <taxon>Arthropoda</taxon>
        <taxon>Crustacea</taxon>
        <taxon>Multicrustacea</taxon>
        <taxon>Malacostraca</taxon>
        <taxon>Eumalacostraca</taxon>
        <taxon>Eucarida</taxon>
        <taxon>Decapoda</taxon>
        <taxon>Pleocyemata</taxon>
        <taxon>Brachyura</taxon>
        <taxon>Eubrachyura</taxon>
        <taxon>Portunoidea</taxon>
        <taxon>Portunidae</taxon>
        <taxon>Portuninae</taxon>
        <taxon>Portunus</taxon>
    </lineage>
</organism>
<name>A0A5B7HH34_PORTR</name>
<feature type="compositionally biased region" description="Basic residues" evidence="1">
    <location>
        <begin position="1"/>
        <end position="14"/>
    </location>
</feature>
<accession>A0A5B7HH34</accession>
<reference evidence="3 4" key="1">
    <citation type="submission" date="2019-05" db="EMBL/GenBank/DDBJ databases">
        <title>Another draft genome of Portunus trituberculatus and its Hox gene families provides insights of decapod evolution.</title>
        <authorList>
            <person name="Jeong J.-H."/>
            <person name="Song I."/>
            <person name="Kim S."/>
            <person name="Choi T."/>
            <person name="Kim D."/>
            <person name="Ryu S."/>
            <person name="Kim W."/>
        </authorList>
    </citation>
    <scope>NUCLEOTIDE SEQUENCE [LARGE SCALE GENOMIC DNA]</scope>
    <source>
        <tissue evidence="3">Muscle</tissue>
    </source>
</reference>
<feature type="transmembrane region" description="Helical" evidence="2">
    <location>
        <begin position="45"/>
        <end position="64"/>
    </location>
</feature>
<keyword evidence="2" id="KW-0472">Membrane</keyword>
<sequence length="84" mass="9922">MNRRTRERRKKKSDKKVQKKEEQEEEEKEEEEKEEEEEREDKVSCVLRAAVVCFLLVGLVKVVFPVTCHFRGTCCLGLDPRSLP</sequence>
<proteinExistence type="predicted"/>
<evidence type="ECO:0000256" key="1">
    <source>
        <dbReference type="SAM" id="MobiDB-lite"/>
    </source>
</evidence>
<dbReference type="EMBL" id="VSRR010033460">
    <property type="protein sequence ID" value="MPC71720.1"/>
    <property type="molecule type" value="Genomic_DNA"/>
</dbReference>
<gene>
    <name evidence="3" type="ORF">E2C01_066006</name>
</gene>
<feature type="compositionally biased region" description="Acidic residues" evidence="1">
    <location>
        <begin position="23"/>
        <end position="39"/>
    </location>
</feature>